<dbReference type="EMBL" id="LFIW01001465">
    <property type="protein sequence ID" value="KZL82323.1"/>
    <property type="molecule type" value="Genomic_DNA"/>
</dbReference>
<evidence type="ECO:0000256" key="4">
    <source>
        <dbReference type="ARBA" id="ARBA00022857"/>
    </source>
</evidence>
<accession>A0A167CA33</accession>
<dbReference type="PROSITE" id="PS00061">
    <property type="entry name" value="ADH_SHORT"/>
    <property type="match status" value="1"/>
</dbReference>
<feature type="non-terminal residue" evidence="14">
    <location>
        <position position="1"/>
    </location>
</feature>
<comment type="function">
    <text evidence="9">Catalyzes the reduction of all-trans-retinal to all-trans-retinol in the presence of NADPH.</text>
</comment>
<dbReference type="FunFam" id="3.40.50.720:FF:000131">
    <property type="entry name" value="Short-chain dehydrogenase/reductase 3"/>
    <property type="match status" value="1"/>
</dbReference>
<keyword evidence="8" id="KW-0472">Membrane</keyword>
<keyword evidence="7" id="KW-0443">Lipid metabolism</keyword>
<evidence type="ECO:0000256" key="3">
    <source>
        <dbReference type="ARBA" id="ARBA00022692"/>
    </source>
</evidence>
<dbReference type="Gene3D" id="3.40.50.720">
    <property type="entry name" value="NAD(P)-binding Rossmann-like Domain"/>
    <property type="match status" value="1"/>
</dbReference>
<dbReference type="CDD" id="cd05339">
    <property type="entry name" value="17beta-HSDXI-like_SDR_c"/>
    <property type="match status" value="1"/>
</dbReference>
<evidence type="ECO:0000256" key="11">
    <source>
        <dbReference type="ARBA" id="ARBA00082544"/>
    </source>
</evidence>
<evidence type="ECO:0000313" key="14">
    <source>
        <dbReference type="EMBL" id="KZL82323.1"/>
    </source>
</evidence>
<comment type="caution">
    <text evidence="14">The sequence shown here is derived from an EMBL/GenBank/DDBJ whole genome shotgun (WGS) entry which is preliminary data.</text>
</comment>
<keyword evidence="4" id="KW-0521">NADP</keyword>
<keyword evidence="6" id="KW-0560">Oxidoreductase</keyword>
<keyword evidence="3" id="KW-0812">Transmembrane</keyword>
<evidence type="ECO:0000256" key="2">
    <source>
        <dbReference type="ARBA" id="ARBA00006484"/>
    </source>
</evidence>
<dbReference type="STRING" id="1573173.A0A167CA33"/>
<dbReference type="GO" id="GO:0052650">
    <property type="term" value="F:all-trans-retinol dehydrogenase (NADP+) activity"/>
    <property type="evidence" value="ECO:0007669"/>
    <property type="project" value="UniProtKB-ARBA"/>
</dbReference>
<dbReference type="PANTHER" id="PTHR24322">
    <property type="entry name" value="PKSB"/>
    <property type="match status" value="1"/>
</dbReference>
<dbReference type="SUPFAM" id="SSF51735">
    <property type="entry name" value="NAD(P)-binding Rossmann-fold domains"/>
    <property type="match status" value="1"/>
</dbReference>
<evidence type="ECO:0000256" key="6">
    <source>
        <dbReference type="ARBA" id="ARBA00023002"/>
    </source>
</evidence>
<evidence type="ECO:0000256" key="1">
    <source>
        <dbReference type="ARBA" id="ARBA00004141"/>
    </source>
</evidence>
<evidence type="ECO:0000313" key="15">
    <source>
        <dbReference type="Proteomes" id="UP000076584"/>
    </source>
</evidence>
<evidence type="ECO:0000256" key="7">
    <source>
        <dbReference type="ARBA" id="ARBA00023098"/>
    </source>
</evidence>
<keyword evidence="15" id="KW-1185">Reference proteome</keyword>
<dbReference type="PANTHER" id="PTHR24322:SF736">
    <property type="entry name" value="RETINOL DEHYDROGENASE 10"/>
    <property type="match status" value="1"/>
</dbReference>
<dbReference type="PRINTS" id="PR00080">
    <property type="entry name" value="SDRFAMILY"/>
</dbReference>
<reference evidence="14 15" key="1">
    <citation type="submission" date="2015-06" db="EMBL/GenBank/DDBJ databases">
        <title>Survival trade-offs in plant roots during colonization by closely related pathogenic and mutualistic fungi.</title>
        <authorList>
            <person name="Hacquard S."/>
            <person name="Kracher B."/>
            <person name="Hiruma K."/>
            <person name="Weinman A."/>
            <person name="Muench P."/>
            <person name="Garrido Oter R."/>
            <person name="Ver Loren van Themaat E."/>
            <person name="Dallerey J.-F."/>
            <person name="Damm U."/>
            <person name="Henrissat B."/>
            <person name="Lespinet O."/>
            <person name="Thon M."/>
            <person name="Kemen E."/>
            <person name="McHardy A.C."/>
            <person name="Schulze-Lefert P."/>
            <person name="O'Connell R.J."/>
        </authorList>
    </citation>
    <scope>NUCLEOTIDE SEQUENCE [LARGE SCALE GENOMIC DNA]</scope>
    <source>
        <strain evidence="14 15">MAFF 238704</strain>
    </source>
</reference>
<comment type="similarity">
    <text evidence="2 12">Belongs to the short-chain dehydrogenases/reductases (SDR) family.</text>
</comment>
<evidence type="ECO:0000256" key="5">
    <source>
        <dbReference type="ARBA" id="ARBA00022989"/>
    </source>
</evidence>
<feature type="region of interest" description="Disordered" evidence="13">
    <location>
        <begin position="393"/>
        <end position="426"/>
    </location>
</feature>
<feature type="compositionally biased region" description="Basic and acidic residues" evidence="13">
    <location>
        <begin position="393"/>
        <end position="410"/>
    </location>
</feature>
<evidence type="ECO:0000256" key="9">
    <source>
        <dbReference type="ARBA" id="ARBA00059620"/>
    </source>
</evidence>
<protein>
    <recommendedName>
        <fullName evidence="10">Short-chain dehydrogenase/reductase 3</fullName>
    </recommendedName>
    <alternativeName>
        <fullName evidence="11">Retinal short-chain dehydrogenase/reductase 1</fullName>
    </alternativeName>
</protein>
<evidence type="ECO:0000256" key="8">
    <source>
        <dbReference type="ARBA" id="ARBA00023136"/>
    </source>
</evidence>
<proteinExistence type="inferred from homology"/>
<keyword evidence="5" id="KW-1133">Transmembrane helix</keyword>
<dbReference type="InterPro" id="IPR002347">
    <property type="entry name" value="SDR_fam"/>
</dbReference>
<name>A0A167CA33_COLIC</name>
<organism evidence="14 15">
    <name type="scientific">Colletotrichum incanum</name>
    <name type="common">Soybean anthracnose fungus</name>
    <dbReference type="NCBI Taxonomy" id="1573173"/>
    <lineage>
        <taxon>Eukaryota</taxon>
        <taxon>Fungi</taxon>
        <taxon>Dikarya</taxon>
        <taxon>Ascomycota</taxon>
        <taxon>Pezizomycotina</taxon>
        <taxon>Sordariomycetes</taxon>
        <taxon>Hypocreomycetidae</taxon>
        <taxon>Glomerellales</taxon>
        <taxon>Glomerellaceae</taxon>
        <taxon>Colletotrichum</taxon>
        <taxon>Colletotrichum spaethianum species complex</taxon>
    </lineage>
</organism>
<evidence type="ECO:0000256" key="13">
    <source>
        <dbReference type="SAM" id="MobiDB-lite"/>
    </source>
</evidence>
<dbReference type="InterPro" id="IPR020904">
    <property type="entry name" value="Sc_DH/Rdtase_CS"/>
</dbReference>
<dbReference type="GO" id="GO:0016020">
    <property type="term" value="C:membrane"/>
    <property type="evidence" value="ECO:0007669"/>
    <property type="project" value="UniProtKB-SubCell"/>
</dbReference>
<sequence length="426" mass="46972">LGSANHRCRVQDRHHHLLGASSPIQNPARITENQSSKMPMHQGFLPREGLTADPIFRCIARSALNPAVMLPLLLLARYTKKGGDLAILHPTAFARVKFLAYCALTRWASSWLSRRVLNNWAADQYDWRREIVLVTGGAGGIGGHVVQLLAERGITVVVLDIQDLTFAAGSNVHYFKCDITSTEKVAAVANDIRAKVGHPTVLINNAGVARGKTVLDSTEHDIRFTFDVNTLSHYWTTKEFLPHMAKNNHGMIVTVASFASYLCVPNMVDYGSSKAAAMAFHEGISAELKTRYNAPRVRTVLVNQGYTKTPLFTGYQQGVEFILPALEPETVAEAIAKQVLRGESGNIVLPAYGNTLTALRAFPHWYQNSLRAQSQKLMSNFSGRQVVNDVKGFYDKKGKGPEAEQERPEESTVLVAEPIPDRNGIE</sequence>
<dbReference type="PRINTS" id="PR00081">
    <property type="entry name" value="GDHRDH"/>
</dbReference>
<comment type="subcellular location">
    <subcellularLocation>
        <location evidence="1">Membrane</location>
        <topology evidence="1">Multi-pass membrane protein</topology>
    </subcellularLocation>
</comment>
<dbReference type="Pfam" id="PF00106">
    <property type="entry name" value="adh_short"/>
    <property type="match status" value="1"/>
</dbReference>
<evidence type="ECO:0000256" key="10">
    <source>
        <dbReference type="ARBA" id="ARBA00068717"/>
    </source>
</evidence>
<dbReference type="AlphaFoldDB" id="A0A167CA33"/>
<evidence type="ECO:0000256" key="12">
    <source>
        <dbReference type="RuleBase" id="RU000363"/>
    </source>
</evidence>
<gene>
    <name evidence="14" type="ORF">CI238_06608</name>
</gene>
<dbReference type="InterPro" id="IPR036291">
    <property type="entry name" value="NAD(P)-bd_dom_sf"/>
</dbReference>
<dbReference type="Proteomes" id="UP000076584">
    <property type="component" value="Unassembled WGS sequence"/>
</dbReference>